<dbReference type="Gene3D" id="2.60.120.600">
    <property type="entry name" value="Domain of unknown function DUF1214, C-terminal domain"/>
    <property type="match status" value="1"/>
</dbReference>
<evidence type="ECO:0000259" key="2">
    <source>
        <dbReference type="Pfam" id="PF06742"/>
    </source>
</evidence>
<dbReference type="PANTHER" id="PTHR36509">
    <property type="entry name" value="BLL3101 PROTEIN"/>
    <property type="match status" value="1"/>
</dbReference>
<evidence type="ECO:0000313" key="5">
    <source>
        <dbReference type="Proteomes" id="UP000317318"/>
    </source>
</evidence>
<evidence type="ECO:0000259" key="3">
    <source>
        <dbReference type="Pfam" id="PF06863"/>
    </source>
</evidence>
<proteinExistence type="predicted"/>
<dbReference type="Proteomes" id="UP000317318">
    <property type="component" value="Chromosome"/>
</dbReference>
<dbReference type="OrthoDB" id="272779at2"/>
<dbReference type="EMBL" id="CP036268">
    <property type="protein sequence ID" value="QDT36235.1"/>
    <property type="molecule type" value="Genomic_DNA"/>
</dbReference>
<keyword evidence="5" id="KW-1185">Reference proteome</keyword>
<accession>A0A517QX45</accession>
<dbReference type="AlphaFoldDB" id="A0A517QX45"/>
<dbReference type="Gene3D" id="1.10.3360.10">
    <property type="entry name" value="VPA0735-like domain"/>
    <property type="match status" value="1"/>
</dbReference>
<feature type="domain" description="DUF1214" evidence="2">
    <location>
        <begin position="418"/>
        <end position="528"/>
    </location>
</feature>
<dbReference type="Gene3D" id="2.60.40.1610">
    <property type="entry name" value="Domain of unknown function DUF1254"/>
    <property type="match status" value="1"/>
</dbReference>
<dbReference type="InterPro" id="IPR037049">
    <property type="entry name" value="DUF1214_C_sf"/>
</dbReference>
<dbReference type="InterPro" id="IPR010621">
    <property type="entry name" value="DUF1214"/>
</dbReference>
<dbReference type="KEGG" id="svp:Pan189_05900"/>
<dbReference type="PANTHER" id="PTHR36509:SF3">
    <property type="entry name" value="SIGNAL PEPTIDE PROTEIN"/>
    <property type="match status" value="1"/>
</dbReference>
<feature type="domain" description="DUF1254" evidence="3">
    <location>
        <begin position="106"/>
        <end position="229"/>
    </location>
</feature>
<dbReference type="Pfam" id="PF06863">
    <property type="entry name" value="DUF1254"/>
    <property type="match status" value="1"/>
</dbReference>
<organism evidence="4 5">
    <name type="scientific">Stratiformator vulcanicus</name>
    <dbReference type="NCBI Taxonomy" id="2527980"/>
    <lineage>
        <taxon>Bacteria</taxon>
        <taxon>Pseudomonadati</taxon>
        <taxon>Planctomycetota</taxon>
        <taxon>Planctomycetia</taxon>
        <taxon>Planctomycetales</taxon>
        <taxon>Planctomycetaceae</taxon>
        <taxon>Stratiformator</taxon>
    </lineage>
</organism>
<evidence type="ECO:0000256" key="1">
    <source>
        <dbReference type="SAM" id="SignalP"/>
    </source>
</evidence>
<reference evidence="4 5" key="1">
    <citation type="submission" date="2019-02" db="EMBL/GenBank/DDBJ databases">
        <title>Deep-cultivation of Planctomycetes and their phenomic and genomic characterization uncovers novel biology.</title>
        <authorList>
            <person name="Wiegand S."/>
            <person name="Jogler M."/>
            <person name="Boedeker C."/>
            <person name="Pinto D."/>
            <person name="Vollmers J."/>
            <person name="Rivas-Marin E."/>
            <person name="Kohn T."/>
            <person name="Peeters S.H."/>
            <person name="Heuer A."/>
            <person name="Rast P."/>
            <person name="Oberbeckmann S."/>
            <person name="Bunk B."/>
            <person name="Jeske O."/>
            <person name="Meyerdierks A."/>
            <person name="Storesund J.E."/>
            <person name="Kallscheuer N."/>
            <person name="Luecker S."/>
            <person name="Lage O.M."/>
            <person name="Pohl T."/>
            <person name="Merkel B.J."/>
            <person name="Hornburger P."/>
            <person name="Mueller R.-W."/>
            <person name="Bruemmer F."/>
            <person name="Labrenz M."/>
            <person name="Spormann A.M."/>
            <person name="Op den Camp H."/>
            <person name="Overmann J."/>
            <person name="Amann R."/>
            <person name="Jetten M.S.M."/>
            <person name="Mascher T."/>
            <person name="Medema M.H."/>
            <person name="Devos D.P."/>
            <person name="Kaster A.-K."/>
            <person name="Ovreas L."/>
            <person name="Rohde M."/>
            <person name="Galperin M.Y."/>
            <person name="Jogler C."/>
        </authorList>
    </citation>
    <scope>NUCLEOTIDE SEQUENCE [LARGE SCALE GENOMIC DNA]</scope>
    <source>
        <strain evidence="4 5">Pan189</strain>
    </source>
</reference>
<gene>
    <name evidence="4" type="ORF">Pan189_05900</name>
</gene>
<keyword evidence="1" id="KW-0732">Signal</keyword>
<dbReference type="InterPro" id="IPR037050">
    <property type="entry name" value="DUF1254_sf"/>
</dbReference>
<feature type="signal peptide" evidence="1">
    <location>
        <begin position="1"/>
        <end position="24"/>
    </location>
</feature>
<dbReference type="InterPro" id="IPR010679">
    <property type="entry name" value="DUF1254"/>
</dbReference>
<evidence type="ECO:0000313" key="4">
    <source>
        <dbReference type="EMBL" id="QDT36235.1"/>
    </source>
</evidence>
<evidence type="ECO:0008006" key="6">
    <source>
        <dbReference type="Google" id="ProtNLM"/>
    </source>
</evidence>
<dbReference type="Pfam" id="PF06742">
    <property type="entry name" value="DUF1214"/>
    <property type="match status" value="1"/>
</dbReference>
<feature type="chain" id="PRO_5021708671" description="DUF1254 domain-containing protein" evidence="1">
    <location>
        <begin position="25"/>
        <end position="545"/>
    </location>
</feature>
<protein>
    <recommendedName>
        <fullName evidence="6">DUF1254 domain-containing protein</fullName>
    </recommendedName>
</protein>
<name>A0A517QX45_9PLAN</name>
<sequence precursor="true">MRINWFTSFITVAFVALLAEAGWAQDAVAYQDGIPTEITTPDRVQSKLGNLDFKDGYPSKETAEKLREELDYLHGVEAFTNSIQGVSVYALRQGLGDVGIKDGEFFYTSKLLDSNSLLLTANADTVYFWGNLDLSSGPLVVETPPMVLGIFDDFWFRWVGDFGLAGPDKGKGGTFLLVGPGYDGPLPEGGYFVRKSRTNHVTMLFRAFLEDNDPAPSIARTKETLKIYPYQAGGFGNSVGSYLSGDAPLNKTMPERTTPRFVEGSGLVVNTVAPNDFGHFEMLNELVQMEPAEALDPELAGQFAAIGIVKGKKFAPDARMRKILEKAVVVGNAASRTIGMGAHPTDRWRFYDDSSAWWNMLFEGGYQFLNPPPEILADGGVKQSPNQGARRLHSRTGFFYTATGITPAMCMYLTNVGSQYLFANIDSKGVPFDGAKTYKVDLPKDIPAARFWSFTVYDNQSRSMLQTPQKYPRAGSQSYPSPAAKLNADGSTTIYFAPEQPDGVDRGNWIQTDPGKGWFVILRLYSPLESFFDKTWRPGEIEPVE</sequence>
<dbReference type="SUPFAM" id="SSF160935">
    <property type="entry name" value="VPA0735-like"/>
    <property type="match status" value="1"/>
</dbReference>